<dbReference type="InterPro" id="IPR046550">
    <property type="entry name" value="DUF6704"/>
</dbReference>
<evidence type="ECO:0000256" key="1">
    <source>
        <dbReference type="SAM" id="Phobius"/>
    </source>
</evidence>
<keyword evidence="1" id="KW-0472">Membrane</keyword>
<accession>A0A5C4V1G7</accession>
<dbReference type="NCBIfam" id="NF041681">
    <property type="entry name" value="HGxxPAAW"/>
    <property type="match status" value="1"/>
</dbReference>
<dbReference type="AlphaFoldDB" id="A0A5C4V1G7"/>
<keyword evidence="1" id="KW-0812">Transmembrane</keyword>
<gene>
    <name evidence="2" type="ORF">FH715_15600</name>
</gene>
<reference evidence="2 3" key="1">
    <citation type="submission" date="2019-06" db="EMBL/GenBank/DDBJ databases">
        <title>Draft genome of Streptomyces sedi sp. JCM16909.</title>
        <authorList>
            <person name="Klykleung N."/>
            <person name="Tanasupawat S."/>
            <person name="Kudo T."/>
            <person name="Yuki M."/>
            <person name="Ohkuma M."/>
        </authorList>
    </citation>
    <scope>NUCLEOTIDE SEQUENCE [LARGE SCALE GENOMIC DNA]</scope>
    <source>
        <strain evidence="2 3">JCM 16909</strain>
    </source>
</reference>
<proteinExistence type="predicted"/>
<sequence length="92" mass="9086">MSGQHDHGHTPAAWTAVTIAFIGFCLGSYFTVVAQPWGVAASGVVLVLAAVVGLVMRAMGLGQQPAPARVAKPAVAAEPAPAVEPATPAAAG</sequence>
<organism evidence="2 3">
    <name type="scientific">Streptomyces sedi</name>
    <dbReference type="NCBI Taxonomy" id="555059"/>
    <lineage>
        <taxon>Bacteria</taxon>
        <taxon>Bacillati</taxon>
        <taxon>Actinomycetota</taxon>
        <taxon>Actinomycetes</taxon>
        <taxon>Kitasatosporales</taxon>
        <taxon>Streptomycetaceae</taxon>
        <taxon>Streptomyces</taxon>
    </lineage>
</organism>
<name>A0A5C4V1G7_9ACTN</name>
<feature type="transmembrane region" description="Helical" evidence="1">
    <location>
        <begin position="37"/>
        <end position="56"/>
    </location>
</feature>
<keyword evidence="1" id="KW-1133">Transmembrane helix</keyword>
<dbReference type="EMBL" id="VDGT01000010">
    <property type="protein sequence ID" value="TNM29548.1"/>
    <property type="molecule type" value="Genomic_DNA"/>
</dbReference>
<protein>
    <submittedName>
        <fullName evidence="2">Uncharacterized protein</fullName>
    </submittedName>
</protein>
<dbReference type="Pfam" id="PF20447">
    <property type="entry name" value="DUF6704"/>
    <property type="match status" value="1"/>
</dbReference>
<keyword evidence="3" id="KW-1185">Reference proteome</keyword>
<evidence type="ECO:0000313" key="2">
    <source>
        <dbReference type="EMBL" id="TNM29548.1"/>
    </source>
</evidence>
<evidence type="ECO:0000313" key="3">
    <source>
        <dbReference type="Proteomes" id="UP000311713"/>
    </source>
</evidence>
<dbReference type="RefSeq" id="WP_139645633.1">
    <property type="nucleotide sequence ID" value="NZ_VDGT01000010.1"/>
</dbReference>
<dbReference type="OrthoDB" id="3872677at2"/>
<dbReference type="Proteomes" id="UP000311713">
    <property type="component" value="Unassembled WGS sequence"/>
</dbReference>
<feature type="transmembrane region" description="Helical" evidence="1">
    <location>
        <begin position="12"/>
        <end position="31"/>
    </location>
</feature>
<comment type="caution">
    <text evidence="2">The sequence shown here is derived from an EMBL/GenBank/DDBJ whole genome shotgun (WGS) entry which is preliminary data.</text>
</comment>